<dbReference type="Proteomes" id="UP001642520">
    <property type="component" value="Unassembled WGS sequence"/>
</dbReference>
<dbReference type="PANTHER" id="PTHR34153:SF2">
    <property type="entry name" value="SI:CH211-262H13.3-RELATED"/>
    <property type="match status" value="1"/>
</dbReference>
<feature type="domain" description="DUF4806" evidence="1">
    <location>
        <begin position="68"/>
        <end position="142"/>
    </location>
</feature>
<reference evidence="2 3" key="1">
    <citation type="submission" date="2024-08" db="EMBL/GenBank/DDBJ databases">
        <authorList>
            <person name="Will J Nash"/>
            <person name="Angela Man"/>
            <person name="Seanna McTaggart"/>
            <person name="Kendall Baker"/>
            <person name="Tom Barker"/>
            <person name="Leah Catchpole"/>
            <person name="Alex Durrant"/>
            <person name="Karim Gharbi"/>
            <person name="Naomi Irish"/>
            <person name="Gemy Kaithakottil"/>
            <person name="Debby Ku"/>
            <person name="Aaliyah Providence"/>
            <person name="Felix Shaw"/>
            <person name="David Swarbreck"/>
            <person name="Chris Watkins"/>
            <person name="Ann M. McCartney"/>
            <person name="Giulio Formenti"/>
            <person name="Alice Mouton"/>
            <person name="Noel Vella"/>
            <person name="Bjorn M von Reumont"/>
            <person name="Adriana Vella"/>
            <person name="Wilfried Haerty"/>
        </authorList>
    </citation>
    <scope>NUCLEOTIDE SEQUENCE [LARGE SCALE GENOMIC DNA]</scope>
</reference>
<proteinExistence type="predicted"/>
<gene>
    <name evidence="2" type="ORF">XYLVIOL_LOCUS4988</name>
</gene>
<sequence length="218" mass="25804">MEHNSSDDTVESVSKFECQQQILAQFKNQDTGKICETLERMEEEMKKMNSFLEKICECIQDRHKMPQKPARLPISSMEEMNAFETVNEENYLAVVNYLQYIGGSNLKETVNRCFKDAIKDNLMSSFTWWGREQGQHALYNARITMAIYGMRISFYIFTYNCCYHYAVCRNRNFQKPTRSEFQLHMRAALRTAKERIRSKSRDTKSGLSRLPRDFWCDD</sequence>
<dbReference type="InterPro" id="IPR032071">
    <property type="entry name" value="DUF4806"/>
</dbReference>
<accession>A0ABP1NPV7</accession>
<evidence type="ECO:0000313" key="2">
    <source>
        <dbReference type="EMBL" id="CAL7941400.1"/>
    </source>
</evidence>
<keyword evidence="3" id="KW-1185">Reference proteome</keyword>
<organism evidence="2 3">
    <name type="scientific">Xylocopa violacea</name>
    <name type="common">Violet carpenter bee</name>
    <name type="synonym">Apis violacea</name>
    <dbReference type="NCBI Taxonomy" id="135666"/>
    <lineage>
        <taxon>Eukaryota</taxon>
        <taxon>Metazoa</taxon>
        <taxon>Ecdysozoa</taxon>
        <taxon>Arthropoda</taxon>
        <taxon>Hexapoda</taxon>
        <taxon>Insecta</taxon>
        <taxon>Pterygota</taxon>
        <taxon>Neoptera</taxon>
        <taxon>Endopterygota</taxon>
        <taxon>Hymenoptera</taxon>
        <taxon>Apocrita</taxon>
        <taxon>Aculeata</taxon>
        <taxon>Apoidea</taxon>
        <taxon>Anthophila</taxon>
        <taxon>Apidae</taxon>
        <taxon>Xylocopa</taxon>
        <taxon>Xylocopa</taxon>
    </lineage>
</organism>
<comment type="caution">
    <text evidence="2">The sequence shown here is derived from an EMBL/GenBank/DDBJ whole genome shotgun (WGS) entry which is preliminary data.</text>
</comment>
<protein>
    <recommendedName>
        <fullName evidence="1">DUF4806 domain-containing protein</fullName>
    </recommendedName>
</protein>
<evidence type="ECO:0000259" key="1">
    <source>
        <dbReference type="Pfam" id="PF16064"/>
    </source>
</evidence>
<dbReference type="Pfam" id="PF16064">
    <property type="entry name" value="DUF4806"/>
    <property type="match status" value="1"/>
</dbReference>
<evidence type="ECO:0000313" key="3">
    <source>
        <dbReference type="Proteomes" id="UP001642520"/>
    </source>
</evidence>
<dbReference type="PANTHER" id="PTHR34153">
    <property type="entry name" value="SI:CH211-262H13.3-RELATED-RELATED"/>
    <property type="match status" value="1"/>
</dbReference>
<dbReference type="EMBL" id="CAXAJV020001292">
    <property type="protein sequence ID" value="CAL7941400.1"/>
    <property type="molecule type" value="Genomic_DNA"/>
</dbReference>
<name>A0ABP1NPV7_XYLVO</name>